<dbReference type="EMBL" id="JAHXCP010000013">
    <property type="protein sequence ID" value="MBW4755014.1"/>
    <property type="molecule type" value="Genomic_DNA"/>
</dbReference>
<evidence type="ECO:0000313" key="2">
    <source>
        <dbReference type="Proteomes" id="UP000812077"/>
    </source>
</evidence>
<keyword evidence="2" id="KW-1185">Reference proteome</keyword>
<reference evidence="1 2" key="1">
    <citation type="submission" date="2021-07" db="EMBL/GenBank/DDBJ databases">
        <title>Genomic diversity and antimicrobial resistance of Prevotella spp. isolated from chronic lung disease airways.</title>
        <authorList>
            <person name="Webb K.A."/>
            <person name="Olagoke O.S."/>
            <person name="Baird T."/>
            <person name="Neill J."/>
            <person name="Pham A."/>
            <person name="Wells T.J."/>
            <person name="Ramsay K.A."/>
            <person name="Bell S.C."/>
            <person name="Sarovich D.S."/>
            <person name="Price E.P."/>
        </authorList>
    </citation>
    <scope>NUCLEOTIDE SEQUENCE [LARGE SCALE GENOMIC DNA]</scope>
    <source>
        <strain evidence="1 2">SCHI0027.S.6</strain>
    </source>
</reference>
<proteinExistence type="predicted"/>
<feature type="non-terminal residue" evidence="1">
    <location>
        <position position="1"/>
    </location>
</feature>
<protein>
    <submittedName>
        <fullName evidence="1">Uncharacterized protein</fullName>
    </submittedName>
</protein>
<accession>A0ABS6Y692</accession>
<dbReference type="Proteomes" id="UP000812077">
    <property type="component" value="Unassembled WGS sequence"/>
</dbReference>
<name>A0ABS6Y692_9BACT</name>
<dbReference type="RefSeq" id="WP_219433580.1">
    <property type="nucleotide sequence ID" value="NZ_JAHXCP010000013.1"/>
</dbReference>
<gene>
    <name evidence="1" type="ORF">KZO77_08135</name>
</gene>
<comment type="caution">
    <text evidence="1">The sequence shown here is derived from an EMBL/GenBank/DDBJ whole genome shotgun (WGS) entry which is preliminary data.</text>
</comment>
<organism evidence="1 2">
    <name type="scientific">Prevotella melaninogenica</name>
    <dbReference type="NCBI Taxonomy" id="28132"/>
    <lineage>
        <taxon>Bacteria</taxon>
        <taxon>Pseudomonadati</taxon>
        <taxon>Bacteroidota</taxon>
        <taxon>Bacteroidia</taxon>
        <taxon>Bacteroidales</taxon>
        <taxon>Prevotellaceae</taxon>
        <taxon>Prevotella</taxon>
    </lineage>
</organism>
<sequence length="108" mass="12578">PNQYNLYYYDSLYKKFCPSTLDSGVSVVNLRQQLVGDKYGLTEATFSTISDAAQLNELFKSARIQKFRAEQPQDWDIMDLLFHQLYVELKAATDNCAKNIYPYNFNKE</sequence>
<evidence type="ECO:0000313" key="1">
    <source>
        <dbReference type="EMBL" id="MBW4755014.1"/>
    </source>
</evidence>